<dbReference type="AlphaFoldDB" id="A0A0F9U5E4"/>
<name>A0A0F9U5E4_9ZZZZ</name>
<protein>
    <submittedName>
        <fullName evidence="2">Uncharacterized protein</fullName>
    </submittedName>
</protein>
<evidence type="ECO:0000256" key="1">
    <source>
        <dbReference type="SAM" id="Phobius"/>
    </source>
</evidence>
<comment type="caution">
    <text evidence="2">The sequence shown here is derived from an EMBL/GenBank/DDBJ whole genome shotgun (WGS) entry which is preliminary data.</text>
</comment>
<organism evidence="2">
    <name type="scientific">marine sediment metagenome</name>
    <dbReference type="NCBI Taxonomy" id="412755"/>
    <lineage>
        <taxon>unclassified sequences</taxon>
        <taxon>metagenomes</taxon>
        <taxon>ecological metagenomes</taxon>
    </lineage>
</organism>
<sequence>MRFWKDKQGNKLTRKEFMERWKGGIQSVTARQQSRITVTSTKIILLGVFCGIVIAIYNIQKLWWVLIILLGVAGVTSVQLLGAIQKRNVFEKIDKMQKEVLEND</sequence>
<proteinExistence type="predicted"/>
<keyword evidence="1" id="KW-0812">Transmembrane</keyword>
<accession>A0A0F9U5E4</accession>
<keyword evidence="1" id="KW-0472">Membrane</keyword>
<gene>
    <name evidence="2" type="ORF">LCGC14_0571090</name>
</gene>
<feature type="transmembrane region" description="Helical" evidence="1">
    <location>
        <begin position="36"/>
        <end position="57"/>
    </location>
</feature>
<dbReference type="EMBL" id="LAZR01000839">
    <property type="protein sequence ID" value="KKN56531.1"/>
    <property type="molecule type" value="Genomic_DNA"/>
</dbReference>
<keyword evidence="1" id="KW-1133">Transmembrane helix</keyword>
<feature type="transmembrane region" description="Helical" evidence="1">
    <location>
        <begin position="63"/>
        <end position="84"/>
    </location>
</feature>
<evidence type="ECO:0000313" key="2">
    <source>
        <dbReference type="EMBL" id="KKN56531.1"/>
    </source>
</evidence>
<reference evidence="2" key="1">
    <citation type="journal article" date="2015" name="Nature">
        <title>Complex archaea that bridge the gap between prokaryotes and eukaryotes.</title>
        <authorList>
            <person name="Spang A."/>
            <person name="Saw J.H."/>
            <person name="Jorgensen S.L."/>
            <person name="Zaremba-Niedzwiedzka K."/>
            <person name="Martijn J."/>
            <person name="Lind A.E."/>
            <person name="van Eijk R."/>
            <person name="Schleper C."/>
            <person name="Guy L."/>
            <person name="Ettema T.J."/>
        </authorList>
    </citation>
    <scope>NUCLEOTIDE SEQUENCE</scope>
</reference>